<dbReference type="InterPro" id="IPR011262">
    <property type="entry name" value="DNA-dir_RNA_pol_insert"/>
</dbReference>
<evidence type="ECO:0000256" key="8">
    <source>
        <dbReference type="ARBA" id="ARBA00032524"/>
    </source>
</evidence>
<proteinExistence type="inferred from homology"/>
<comment type="similarity">
    <text evidence="1 12">Belongs to the RNA polymerase alpha chain family.</text>
</comment>
<comment type="function">
    <text evidence="12">DNA-dependent RNA polymerase catalyzes the transcription of DNA into RNA using the four ribonucleoside triphosphates as substrates.</text>
</comment>
<dbReference type="InterPro" id="IPR011773">
    <property type="entry name" value="DNA-dir_RpoA"/>
</dbReference>
<evidence type="ECO:0000256" key="5">
    <source>
        <dbReference type="ARBA" id="ARBA00022679"/>
    </source>
</evidence>
<dbReference type="CDD" id="cd06928">
    <property type="entry name" value="RNAP_alpha_NTD"/>
    <property type="match status" value="1"/>
</dbReference>
<evidence type="ECO:0000256" key="4">
    <source>
        <dbReference type="ARBA" id="ARBA00022478"/>
    </source>
</evidence>
<dbReference type="EMBL" id="DSZY01000038">
    <property type="protein sequence ID" value="HGU41159.1"/>
    <property type="molecule type" value="Genomic_DNA"/>
</dbReference>
<keyword evidence="6 12" id="KW-0548">Nucleotidyltransferase</keyword>
<gene>
    <name evidence="12" type="primary">rpoA</name>
    <name evidence="14" type="ORF">ENT77_08195</name>
</gene>
<protein>
    <recommendedName>
        <fullName evidence="3 12">DNA-directed RNA polymerase subunit alpha</fullName>
        <shortName evidence="12">RNAP subunit alpha</shortName>
        <ecNumber evidence="2 12">2.7.7.6</ecNumber>
    </recommendedName>
    <alternativeName>
        <fullName evidence="9 12">RNA polymerase subunit alpha</fullName>
    </alternativeName>
    <alternativeName>
        <fullName evidence="8 12">Transcriptase subunit alpha</fullName>
    </alternativeName>
</protein>
<name>A0A7C4RWX5_9BACT</name>
<dbReference type="InterPro" id="IPR036603">
    <property type="entry name" value="RBP11-like"/>
</dbReference>
<accession>A0A7C4RWX5</accession>
<dbReference type="GO" id="GO:0005737">
    <property type="term" value="C:cytoplasm"/>
    <property type="evidence" value="ECO:0007669"/>
    <property type="project" value="UniProtKB-ARBA"/>
</dbReference>
<dbReference type="SMART" id="SM00662">
    <property type="entry name" value="RPOLD"/>
    <property type="match status" value="1"/>
</dbReference>
<dbReference type="FunFam" id="2.170.120.12:FF:000001">
    <property type="entry name" value="DNA-directed RNA polymerase subunit alpha"/>
    <property type="match status" value="1"/>
</dbReference>
<sequence length="328" mass="37658">MMQITGRKFRLEEQTEQEDFYYARYSLAPLDKGYAVTIGNTLRRVLLSSIPSFAITDVRFVRPEKYHEFDTIDGVKEDILEILLNLKKVQLRVEAYVESPVKLVIRKKGPCTLTAGDIECPAGVVVANPKHYIATLNEDADIEVELYATFGKGFVPASERNERPEIGWIVLDGVYSPVIKVNWLVENVRVDKRTDFEKLILEIWTKKSIRPAEALKHSLKIIIDHFSFIEQSLTDVEELPIPAIQEAVQFTEEFGSVDDYMSRKIEELDLSARSLNCLKRDKIETIGDLLSRTEEDLMKIKNFGQKSLEEVKEKLKEKFGLTLRKGEK</sequence>
<dbReference type="AlphaFoldDB" id="A0A7C4RWX5"/>
<keyword evidence="4 12" id="KW-0240">DNA-directed RNA polymerase</keyword>
<feature type="region of interest" description="Alpha N-terminal domain (alpha-NTD)" evidence="12">
    <location>
        <begin position="1"/>
        <end position="237"/>
    </location>
</feature>
<dbReference type="GO" id="GO:0046983">
    <property type="term" value="F:protein dimerization activity"/>
    <property type="evidence" value="ECO:0007669"/>
    <property type="project" value="InterPro"/>
</dbReference>
<dbReference type="SUPFAM" id="SSF56553">
    <property type="entry name" value="Insert subdomain of RNA polymerase alpha subunit"/>
    <property type="match status" value="1"/>
</dbReference>
<dbReference type="GO" id="GO:0000428">
    <property type="term" value="C:DNA-directed RNA polymerase complex"/>
    <property type="evidence" value="ECO:0007669"/>
    <property type="project" value="UniProtKB-KW"/>
</dbReference>
<feature type="region of interest" description="Alpha C-terminal domain (alpha-CTD)" evidence="12">
    <location>
        <begin position="257"/>
        <end position="328"/>
    </location>
</feature>
<comment type="domain">
    <text evidence="12">The N-terminal domain is essential for RNAP assembly and basal transcription, whereas the C-terminal domain is involved in interaction with transcriptional regulators and with upstream promoter elements.</text>
</comment>
<dbReference type="SUPFAM" id="SSF55257">
    <property type="entry name" value="RBP11-like subunits of RNA polymerase"/>
    <property type="match status" value="1"/>
</dbReference>
<comment type="subunit">
    <text evidence="11 12">Homodimer. The RNAP catalytic core consists of 2 alpha, 1 beta, 1 beta' and 1 omega subunit. When a sigma factor is associated with the core the holoenzyme is formed, which can initiate transcription.</text>
</comment>
<dbReference type="Gene3D" id="3.30.1360.10">
    <property type="entry name" value="RNA polymerase, RBP11-like subunit"/>
    <property type="match status" value="1"/>
</dbReference>
<evidence type="ECO:0000256" key="6">
    <source>
        <dbReference type="ARBA" id="ARBA00022695"/>
    </source>
</evidence>
<comment type="caution">
    <text evidence="14">The sequence shown here is derived from an EMBL/GenBank/DDBJ whole genome shotgun (WGS) entry which is preliminary data.</text>
</comment>
<dbReference type="HAMAP" id="MF_00059">
    <property type="entry name" value="RNApol_bact_RpoA"/>
    <property type="match status" value="1"/>
</dbReference>
<dbReference type="EC" id="2.7.7.6" evidence="2 12"/>
<evidence type="ECO:0000256" key="1">
    <source>
        <dbReference type="ARBA" id="ARBA00007123"/>
    </source>
</evidence>
<dbReference type="InterPro" id="IPR011260">
    <property type="entry name" value="RNAP_asu_C"/>
</dbReference>
<comment type="catalytic activity">
    <reaction evidence="10 12">
        <text>RNA(n) + a ribonucleoside 5'-triphosphate = RNA(n+1) + diphosphate</text>
        <dbReference type="Rhea" id="RHEA:21248"/>
        <dbReference type="Rhea" id="RHEA-COMP:14527"/>
        <dbReference type="Rhea" id="RHEA-COMP:17342"/>
        <dbReference type="ChEBI" id="CHEBI:33019"/>
        <dbReference type="ChEBI" id="CHEBI:61557"/>
        <dbReference type="ChEBI" id="CHEBI:140395"/>
        <dbReference type="EC" id="2.7.7.6"/>
    </reaction>
</comment>
<evidence type="ECO:0000256" key="2">
    <source>
        <dbReference type="ARBA" id="ARBA00012418"/>
    </source>
</evidence>
<evidence type="ECO:0000256" key="7">
    <source>
        <dbReference type="ARBA" id="ARBA00023163"/>
    </source>
</evidence>
<dbReference type="Gene3D" id="1.10.150.20">
    <property type="entry name" value="5' to 3' exonuclease, C-terminal subdomain"/>
    <property type="match status" value="1"/>
</dbReference>
<keyword evidence="5 12" id="KW-0808">Transferase</keyword>
<keyword evidence="7 12" id="KW-0804">Transcription</keyword>
<evidence type="ECO:0000256" key="3">
    <source>
        <dbReference type="ARBA" id="ARBA00015972"/>
    </source>
</evidence>
<evidence type="ECO:0000259" key="13">
    <source>
        <dbReference type="SMART" id="SM00662"/>
    </source>
</evidence>
<dbReference type="Pfam" id="PF01193">
    <property type="entry name" value="RNA_pol_L"/>
    <property type="match status" value="1"/>
</dbReference>
<dbReference type="GO" id="GO:0006351">
    <property type="term" value="P:DNA-templated transcription"/>
    <property type="evidence" value="ECO:0007669"/>
    <property type="project" value="UniProtKB-UniRule"/>
</dbReference>
<feature type="domain" description="DNA-directed RNA polymerase RpoA/D/Rpb3-type" evidence="13">
    <location>
        <begin position="22"/>
        <end position="232"/>
    </location>
</feature>
<dbReference type="SUPFAM" id="SSF47789">
    <property type="entry name" value="C-terminal domain of RNA polymerase alpha subunit"/>
    <property type="match status" value="1"/>
</dbReference>
<dbReference type="NCBIfam" id="NF003519">
    <property type="entry name" value="PRK05182.2-5"/>
    <property type="match status" value="1"/>
</dbReference>
<dbReference type="Pfam" id="PF01000">
    <property type="entry name" value="RNA_pol_A_bac"/>
    <property type="match status" value="1"/>
</dbReference>
<evidence type="ECO:0000256" key="10">
    <source>
        <dbReference type="ARBA" id="ARBA00048552"/>
    </source>
</evidence>
<evidence type="ECO:0000256" key="9">
    <source>
        <dbReference type="ARBA" id="ARBA00033070"/>
    </source>
</evidence>
<reference evidence="14" key="1">
    <citation type="journal article" date="2020" name="mSystems">
        <title>Genome- and Community-Level Interaction Insights into Carbon Utilization and Element Cycling Functions of Hydrothermarchaeota in Hydrothermal Sediment.</title>
        <authorList>
            <person name="Zhou Z."/>
            <person name="Liu Y."/>
            <person name="Xu W."/>
            <person name="Pan J."/>
            <person name="Luo Z.H."/>
            <person name="Li M."/>
        </authorList>
    </citation>
    <scope>NUCLEOTIDE SEQUENCE [LARGE SCALE GENOMIC DNA]</scope>
    <source>
        <strain evidence="14">SpSt-609</strain>
    </source>
</reference>
<dbReference type="InterPro" id="IPR036643">
    <property type="entry name" value="RNApol_insert_sf"/>
</dbReference>
<dbReference type="Gene3D" id="2.170.120.12">
    <property type="entry name" value="DNA-directed RNA polymerase, insert domain"/>
    <property type="match status" value="1"/>
</dbReference>
<dbReference type="NCBIfam" id="TIGR02027">
    <property type="entry name" value="rpoA"/>
    <property type="match status" value="1"/>
</dbReference>
<dbReference type="InterPro" id="IPR011263">
    <property type="entry name" value="DNA-dir_RNA_pol_RpoA/D/Rpb3"/>
</dbReference>
<dbReference type="GO" id="GO:0003677">
    <property type="term" value="F:DNA binding"/>
    <property type="evidence" value="ECO:0007669"/>
    <property type="project" value="UniProtKB-UniRule"/>
</dbReference>
<evidence type="ECO:0000313" key="14">
    <source>
        <dbReference type="EMBL" id="HGU41159.1"/>
    </source>
</evidence>
<dbReference type="NCBIfam" id="NF003513">
    <property type="entry name" value="PRK05182.1-2"/>
    <property type="match status" value="1"/>
</dbReference>
<organism evidence="14">
    <name type="scientific">Fervidobacterium thailandense</name>
    <dbReference type="NCBI Taxonomy" id="1008305"/>
    <lineage>
        <taxon>Bacteria</taxon>
        <taxon>Thermotogati</taxon>
        <taxon>Thermotogota</taxon>
        <taxon>Thermotogae</taxon>
        <taxon>Thermotogales</taxon>
        <taxon>Fervidobacteriaceae</taxon>
        <taxon>Fervidobacterium</taxon>
    </lineage>
</organism>
<dbReference type="GO" id="GO:0003899">
    <property type="term" value="F:DNA-directed RNA polymerase activity"/>
    <property type="evidence" value="ECO:0007669"/>
    <property type="project" value="UniProtKB-UniRule"/>
</dbReference>
<evidence type="ECO:0000256" key="11">
    <source>
        <dbReference type="ARBA" id="ARBA00066029"/>
    </source>
</evidence>
<evidence type="ECO:0000256" key="12">
    <source>
        <dbReference type="HAMAP-Rule" id="MF_00059"/>
    </source>
</evidence>
<dbReference type="Pfam" id="PF03118">
    <property type="entry name" value="RNA_pol_A_CTD"/>
    <property type="match status" value="1"/>
</dbReference>